<keyword evidence="2" id="KW-1185">Reference proteome</keyword>
<proteinExistence type="predicted"/>
<dbReference type="EMBL" id="BAAAPZ010000004">
    <property type="protein sequence ID" value="GAA2095013.1"/>
    <property type="molecule type" value="Genomic_DNA"/>
</dbReference>
<accession>A0ABN2WP22</accession>
<reference evidence="1 2" key="1">
    <citation type="journal article" date="2019" name="Int. J. Syst. Evol. Microbiol.">
        <title>The Global Catalogue of Microorganisms (GCM) 10K type strain sequencing project: providing services to taxonomists for standard genome sequencing and annotation.</title>
        <authorList>
            <consortium name="The Broad Institute Genomics Platform"/>
            <consortium name="The Broad Institute Genome Sequencing Center for Infectious Disease"/>
            <person name="Wu L."/>
            <person name="Ma J."/>
        </authorList>
    </citation>
    <scope>NUCLEOTIDE SEQUENCE [LARGE SCALE GENOMIC DNA]</scope>
    <source>
        <strain evidence="1 2">JCM 15900</strain>
    </source>
</reference>
<comment type="caution">
    <text evidence="1">The sequence shown here is derived from an EMBL/GenBank/DDBJ whole genome shotgun (WGS) entry which is preliminary data.</text>
</comment>
<protein>
    <recommendedName>
        <fullName evidence="3">GHMP kinase N-terminal domain-containing protein</fullName>
    </recommendedName>
</protein>
<evidence type="ECO:0008006" key="3">
    <source>
        <dbReference type="Google" id="ProtNLM"/>
    </source>
</evidence>
<organism evidence="1 2">
    <name type="scientific">Brevibacterium salitolerans</name>
    <dbReference type="NCBI Taxonomy" id="1403566"/>
    <lineage>
        <taxon>Bacteria</taxon>
        <taxon>Bacillati</taxon>
        <taxon>Actinomycetota</taxon>
        <taxon>Actinomycetes</taxon>
        <taxon>Micrococcales</taxon>
        <taxon>Brevibacteriaceae</taxon>
        <taxon>Brevibacterium</taxon>
    </lineage>
</organism>
<sequence>MLAGRHDMRAPEVALAVAVDIADEAEHVIGAEIRHCAHRVPTGGLGSTAVCMLLLIA</sequence>
<evidence type="ECO:0000313" key="1">
    <source>
        <dbReference type="EMBL" id="GAA2095013.1"/>
    </source>
</evidence>
<gene>
    <name evidence="1" type="ORF">GCM10009823_14340</name>
</gene>
<evidence type="ECO:0000313" key="2">
    <source>
        <dbReference type="Proteomes" id="UP001500984"/>
    </source>
</evidence>
<dbReference type="Proteomes" id="UP001500984">
    <property type="component" value="Unassembled WGS sequence"/>
</dbReference>
<name>A0ABN2WP22_9MICO</name>